<dbReference type="AlphaFoldDB" id="A0A402A7Y1"/>
<dbReference type="OrthoDB" id="165080at2"/>
<sequence>MSSHMTLFCCYAQKERGLAQRLEQQLAPLLRRGAVGAWNELAIDVVGGWDDVHRHHYTTADIILWLVSPDFLASDYLQSAEMVNALEWQRRNEVRLVPILAEPAPWNDGRFSQLDLLPKNGLALTDSAWPDQEEACYAVVEALHTLIKELDTSPLQAKVQPAAPPPLGAPSRVSVLTGTLPLWRRRAFQF</sequence>
<dbReference type="SUPFAM" id="SSF52200">
    <property type="entry name" value="Toll/Interleukin receptor TIR domain"/>
    <property type="match status" value="1"/>
</dbReference>
<dbReference type="InterPro" id="IPR035897">
    <property type="entry name" value="Toll_tir_struct_dom_sf"/>
</dbReference>
<dbReference type="Proteomes" id="UP000287352">
    <property type="component" value="Unassembled WGS sequence"/>
</dbReference>
<name>A0A402A7Y1_9CHLR</name>
<dbReference type="Pfam" id="PF13676">
    <property type="entry name" value="TIR_2"/>
    <property type="match status" value="1"/>
</dbReference>
<keyword evidence="3" id="KW-1185">Reference proteome</keyword>
<protein>
    <recommendedName>
        <fullName evidence="1">TIR domain-containing protein</fullName>
    </recommendedName>
</protein>
<dbReference type="Gene3D" id="3.40.50.10140">
    <property type="entry name" value="Toll/interleukin-1 receptor homology (TIR) domain"/>
    <property type="match status" value="1"/>
</dbReference>
<organism evidence="2 3">
    <name type="scientific">Tengunoibacter tsumagoiensis</name>
    <dbReference type="NCBI Taxonomy" id="2014871"/>
    <lineage>
        <taxon>Bacteria</taxon>
        <taxon>Bacillati</taxon>
        <taxon>Chloroflexota</taxon>
        <taxon>Ktedonobacteria</taxon>
        <taxon>Ktedonobacterales</taxon>
        <taxon>Dictyobacteraceae</taxon>
        <taxon>Tengunoibacter</taxon>
    </lineage>
</organism>
<dbReference type="EMBL" id="BIFR01000002">
    <property type="protein sequence ID" value="GCE15264.1"/>
    <property type="molecule type" value="Genomic_DNA"/>
</dbReference>
<proteinExistence type="predicted"/>
<comment type="caution">
    <text evidence="2">The sequence shown here is derived from an EMBL/GenBank/DDBJ whole genome shotgun (WGS) entry which is preliminary data.</text>
</comment>
<evidence type="ECO:0000313" key="2">
    <source>
        <dbReference type="EMBL" id="GCE15264.1"/>
    </source>
</evidence>
<evidence type="ECO:0000259" key="1">
    <source>
        <dbReference type="Pfam" id="PF13676"/>
    </source>
</evidence>
<accession>A0A402A7Y1</accession>
<gene>
    <name evidence="2" type="ORF">KTT_51230</name>
</gene>
<evidence type="ECO:0000313" key="3">
    <source>
        <dbReference type="Proteomes" id="UP000287352"/>
    </source>
</evidence>
<feature type="domain" description="TIR" evidence="1">
    <location>
        <begin position="8"/>
        <end position="105"/>
    </location>
</feature>
<dbReference type="RefSeq" id="WP_126582748.1">
    <property type="nucleotide sequence ID" value="NZ_BIFR01000002.1"/>
</dbReference>
<dbReference type="InterPro" id="IPR000157">
    <property type="entry name" value="TIR_dom"/>
</dbReference>
<reference evidence="3" key="1">
    <citation type="submission" date="2018-12" db="EMBL/GenBank/DDBJ databases">
        <title>Tengunoibacter tsumagoiensis gen. nov., sp. nov., Dictyobacter kobayashii sp. nov., D. alpinus sp. nov., and D. joshuensis sp. nov. and description of Dictyobacteraceae fam. nov. within the order Ktedonobacterales isolated from Tengu-no-mugimeshi.</title>
        <authorList>
            <person name="Wang C.M."/>
            <person name="Zheng Y."/>
            <person name="Sakai Y."/>
            <person name="Toyoda A."/>
            <person name="Minakuchi Y."/>
            <person name="Abe K."/>
            <person name="Yokota A."/>
            <person name="Yabe S."/>
        </authorList>
    </citation>
    <scope>NUCLEOTIDE SEQUENCE [LARGE SCALE GENOMIC DNA]</scope>
    <source>
        <strain evidence="3">Uno3</strain>
    </source>
</reference>
<dbReference type="GO" id="GO:0007165">
    <property type="term" value="P:signal transduction"/>
    <property type="evidence" value="ECO:0007669"/>
    <property type="project" value="InterPro"/>
</dbReference>